<dbReference type="EMBL" id="QKYT01000022">
    <property type="protein sequence ID" value="RIA98008.1"/>
    <property type="molecule type" value="Genomic_DNA"/>
</dbReference>
<protein>
    <recommendedName>
        <fullName evidence="3">SAP domain-containing protein</fullName>
    </recommendedName>
</protein>
<evidence type="ECO:0008006" key="3">
    <source>
        <dbReference type="Google" id="ProtNLM"/>
    </source>
</evidence>
<dbReference type="AlphaFoldDB" id="A0A397TJ44"/>
<accession>A0A397TJ44</accession>
<comment type="caution">
    <text evidence="1">The sequence shown here is derived from an EMBL/GenBank/DDBJ whole genome shotgun (WGS) entry which is preliminary data.</text>
</comment>
<evidence type="ECO:0000313" key="2">
    <source>
        <dbReference type="Proteomes" id="UP000265703"/>
    </source>
</evidence>
<evidence type="ECO:0000313" key="1">
    <source>
        <dbReference type="EMBL" id="RIA98008.1"/>
    </source>
</evidence>
<reference evidence="1 2" key="1">
    <citation type="submission" date="2018-06" db="EMBL/GenBank/DDBJ databases">
        <title>Comparative genomics reveals the genomic features of Rhizophagus irregularis, R. cerebriforme, R. diaphanum and Gigaspora rosea, and their symbiotic lifestyle signature.</title>
        <authorList>
            <person name="Morin E."/>
            <person name="San Clemente H."/>
            <person name="Chen E.C.H."/>
            <person name="De La Providencia I."/>
            <person name="Hainaut M."/>
            <person name="Kuo A."/>
            <person name="Kohler A."/>
            <person name="Murat C."/>
            <person name="Tang N."/>
            <person name="Roy S."/>
            <person name="Loubradou J."/>
            <person name="Henrissat B."/>
            <person name="Grigoriev I.V."/>
            <person name="Corradi N."/>
            <person name="Roux C."/>
            <person name="Martin F.M."/>
        </authorList>
    </citation>
    <scope>NUCLEOTIDE SEQUENCE [LARGE SCALE GENOMIC DNA]</scope>
    <source>
        <strain evidence="1 2">DAOM 227022</strain>
    </source>
</reference>
<organism evidence="1 2">
    <name type="scientific">Glomus cerebriforme</name>
    <dbReference type="NCBI Taxonomy" id="658196"/>
    <lineage>
        <taxon>Eukaryota</taxon>
        <taxon>Fungi</taxon>
        <taxon>Fungi incertae sedis</taxon>
        <taxon>Mucoromycota</taxon>
        <taxon>Glomeromycotina</taxon>
        <taxon>Glomeromycetes</taxon>
        <taxon>Glomerales</taxon>
        <taxon>Glomeraceae</taxon>
        <taxon>Glomus</taxon>
    </lineage>
</organism>
<keyword evidence="2" id="KW-1185">Reference proteome</keyword>
<dbReference type="OrthoDB" id="2364953at2759"/>
<gene>
    <name evidence="1" type="ORF">C1645_813395</name>
</gene>
<sequence>MPLPHKSKINTNCLTIEELKKKLKEYNVDTDISNNRIVLAEILQNKLNDEILQQNMDKSFLTIKL</sequence>
<proteinExistence type="predicted"/>
<name>A0A397TJ44_9GLOM</name>
<dbReference type="Proteomes" id="UP000265703">
    <property type="component" value="Unassembled WGS sequence"/>
</dbReference>